<evidence type="ECO:0000313" key="8">
    <source>
        <dbReference type="EMBL" id="KAA8916499.1"/>
    </source>
</evidence>
<dbReference type="EC" id="3.1.3.48" evidence="2"/>
<dbReference type="PANTHER" id="PTHR45848:SF4">
    <property type="entry name" value="DUAL SPECIFICITY PROTEIN PHOSPHATASE 12"/>
    <property type="match status" value="1"/>
</dbReference>
<gene>
    <name evidence="8" type="ORF">TRICI_001362</name>
</gene>
<dbReference type="GO" id="GO:0005634">
    <property type="term" value="C:nucleus"/>
    <property type="evidence" value="ECO:0007669"/>
    <property type="project" value="TreeGrafter"/>
</dbReference>
<evidence type="ECO:0000256" key="1">
    <source>
        <dbReference type="ARBA" id="ARBA00008601"/>
    </source>
</evidence>
<sequence>MNEIEPNLWLGAFTSLSAQKTLKKNNVTHILSLLTPDLPGQESQYELGVKDFKHLRIDIDDIEDENIMQYFDRTNAYIQEGLDSGGILVHCMAGVSRSSTVVAAYLMQKYLWNAQKTVEYMKTKRPVVNPNESFYQQLQVYFNCGFEVTVDRPEYRMLLLQQQAENAKFNGTVSIPELQSDSQKDQRPLDMPTYVVLSRLCYKLFNHTKTWDQFQLIISTEASGEHPLALRDTPSEKLTPLREQSPKLILRDIKTHRDILLTPRMLSDSAMELRCKKCRQTLTTTRLLLSHAENRNLCSQYFTEPVNWMREELEKGELEGKLACPKCSAKIGSYHWQGSKCSCGKWVTPAIGLQKAKVDEVSTKPSVIHRAKA</sequence>
<evidence type="ECO:0000256" key="3">
    <source>
        <dbReference type="ARBA" id="ARBA00022801"/>
    </source>
</evidence>
<accession>A0A642V9X1</accession>
<dbReference type="CDD" id="cd14498">
    <property type="entry name" value="DSP"/>
    <property type="match status" value="1"/>
</dbReference>
<dbReference type="PROSITE" id="PS50054">
    <property type="entry name" value="TYR_PHOSPHATASE_DUAL"/>
    <property type="match status" value="1"/>
</dbReference>
<comment type="caution">
    <text evidence="8">The sequence shown here is derived from an EMBL/GenBank/DDBJ whole genome shotgun (WGS) entry which is preliminary data.</text>
</comment>
<dbReference type="InterPro" id="IPR000387">
    <property type="entry name" value="Tyr_Pase_dom"/>
</dbReference>
<dbReference type="InterPro" id="IPR020422">
    <property type="entry name" value="TYR_PHOSPHATASE_DUAL_dom"/>
</dbReference>
<evidence type="ECO:0000313" key="9">
    <source>
        <dbReference type="Proteomes" id="UP000761534"/>
    </source>
</evidence>
<dbReference type="EMBL" id="SWFS01000097">
    <property type="protein sequence ID" value="KAA8916499.1"/>
    <property type="molecule type" value="Genomic_DNA"/>
</dbReference>
<keyword evidence="3" id="KW-0378">Hydrolase</keyword>
<evidence type="ECO:0000259" key="6">
    <source>
        <dbReference type="PROSITE" id="PS50054"/>
    </source>
</evidence>
<reference evidence="8" key="1">
    <citation type="journal article" date="2019" name="G3 (Bethesda)">
        <title>Genome Assemblies of Two Rare Opportunistic Yeast Pathogens: Diutina rugosa (syn. Candida rugosa) and Trichomonascus ciferrii (syn. Candida ciferrii).</title>
        <authorList>
            <person name="Mixao V."/>
            <person name="Saus E."/>
            <person name="Hansen A.P."/>
            <person name="Lass-Florl C."/>
            <person name="Gabaldon T."/>
        </authorList>
    </citation>
    <scope>NUCLEOTIDE SEQUENCE</scope>
    <source>
        <strain evidence="8">CBS 4856</strain>
    </source>
</reference>
<dbReference type="GO" id="GO:0008138">
    <property type="term" value="F:protein tyrosine/serine/threonine phosphatase activity"/>
    <property type="evidence" value="ECO:0007669"/>
    <property type="project" value="InterPro"/>
</dbReference>
<dbReference type="SMART" id="SM00195">
    <property type="entry name" value="DSPc"/>
    <property type="match status" value="1"/>
</dbReference>
<name>A0A642V9X1_9ASCO</name>
<dbReference type="InterPro" id="IPR016130">
    <property type="entry name" value="Tyr_Pase_AS"/>
</dbReference>
<protein>
    <recommendedName>
        <fullName evidence="2">protein-tyrosine-phosphatase</fullName>
        <ecNumber evidence="2">3.1.3.48</ecNumber>
    </recommendedName>
</protein>
<dbReference type="InterPro" id="IPR003595">
    <property type="entry name" value="Tyr_Pase_cat"/>
</dbReference>
<dbReference type="PROSITE" id="PS50056">
    <property type="entry name" value="TYR_PHOSPHATASE_2"/>
    <property type="match status" value="1"/>
</dbReference>
<dbReference type="VEuPathDB" id="FungiDB:TRICI_001362"/>
<dbReference type="InterPro" id="IPR029021">
    <property type="entry name" value="Prot-tyrosine_phosphatase-like"/>
</dbReference>
<dbReference type="Gene3D" id="3.90.190.10">
    <property type="entry name" value="Protein tyrosine phosphatase superfamily"/>
    <property type="match status" value="1"/>
</dbReference>
<dbReference type="PANTHER" id="PTHR45848">
    <property type="entry name" value="DUAL SPECIFICITY PROTEIN PHOSPHATASE 12 FAMILY MEMBER"/>
    <property type="match status" value="1"/>
</dbReference>
<dbReference type="GO" id="GO:0004725">
    <property type="term" value="F:protein tyrosine phosphatase activity"/>
    <property type="evidence" value="ECO:0007669"/>
    <property type="project" value="UniProtKB-EC"/>
</dbReference>
<evidence type="ECO:0000259" key="7">
    <source>
        <dbReference type="PROSITE" id="PS50056"/>
    </source>
</evidence>
<evidence type="ECO:0000256" key="2">
    <source>
        <dbReference type="ARBA" id="ARBA00013064"/>
    </source>
</evidence>
<dbReference type="SMART" id="SM00404">
    <property type="entry name" value="PTPc_motif"/>
    <property type="match status" value="1"/>
</dbReference>
<feature type="active site" description="Phosphocysteine intermediate" evidence="5">
    <location>
        <position position="91"/>
    </location>
</feature>
<dbReference type="OrthoDB" id="2017893at2759"/>
<dbReference type="InterPro" id="IPR000340">
    <property type="entry name" value="Dual-sp_phosphatase_cat-dom"/>
</dbReference>
<dbReference type="Pfam" id="PF00782">
    <property type="entry name" value="DSPc"/>
    <property type="match status" value="1"/>
</dbReference>
<organism evidence="8 9">
    <name type="scientific">Trichomonascus ciferrii</name>
    <dbReference type="NCBI Taxonomy" id="44093"/>
    <lineage>
        <taxon>Eukaryota</taxon>
        <taxon>Fungi</taxon>
        <taxon>Dikarya</taxon>
        <taxon>Ascomycota</taxon>
        <taxon>Saccharomycotina</taxon>
        <taxon>Dipodascomycetes</taxon>
        <taxon>Dipodascales</taxon>
        <taxon>Trichomonascaceae</taxon>
        <taxon>Trichomonascus</taxon>
        <taxon>Trichomonascus ciferrii complex</taxon>
    </lineage>
</organism>
<evidence type="ECO:0000256" key="4">
    <source>
        <dbReference type="ARBA" id="ARBA00022912"/>
    </source>
</evidence>
<feature type="domain" description="Tyrosine specific protein phosphatases" evidence="7">
    <location>
        <begin position="68"/>
        <end position="136"/>
    </location>
</feature>
<dbReference type="PIRSF" id="PIRSF000941">
    <property type="entry name" value="DUSP12"/>
    <property type="match status" value="1"/>
</dbReference>
<proteinExistence type="inferred from homology"/>
<dbReference type="PROSITE" id="PS00383">
    <property type="entry name" value="TYR_PHOSPHATASE_1"/>
    <property type="match status" value="1"/>
</dbReference>
<feature type="domain" description="Tyrosine-protein phosphatase" evidence="6">
    <location>
        <begin position="1"/>
        <end position="147"/>
    </location>
</feature>
<keyword evidence="4" id="KW-0904">Protein phosphatase</keyword>
<dbReference type="Proteomes" id="UP000761534">
    <property type="component" value="Unassembled WGS sequence"/>
</dbReference>
<dbReference type="SUPFAM" id="SSF52799">
    <property type="entry name" value="(Phosphotyrosine protein) phosphatases II"/>
    <property type="match status" value="1"/>
</dbReference>
<dbReference type="AlphaFoldDB" id="A0A642V9X1"/>
<dbReference type="InterPro" id="IPR016278">
    <property type="entry name" value="DUSP12"/>
</dbReference>
<keyword evidence="9" id="KW-1185">Reference proteome</keyword>
<evidence type="ECO:0000256" key="5">
    <source>
        <dbReference type="PIRSR" id="PIRSR000941-50"/>
    </source>
</evidence>
<comment type="similarity">
    <text evidence="1">Belongs to the protein-tyrosine phosphatase family. Non-receptor class dual specificity subfamily.</text>
</comment>